<proteinExistence type="predicted"/>
<dbReference type="Proteomes" id="UP000244224">
    <property type="component" value="Unassembled WGS sequence"/>
</dbReference>
<evidence type="ECO:0000313" key="1">
    <source>
        <dbReference type="EMBL" id="PTX39079.1"/>
    </source>
</evidence>
<organism evidence="1 2">
    <name type="scientific">Gemmobacter caeni</name>
    <dbReference type="NCBI Taxonomy" id="589035"/>
    <lineage>
        <taxon>Bacteria</taxon>
        <taxon>Pseudomonadati</taxon>
        <taxon>Pseudomonadota</taxon>
        <taxon>Alphaproteobacteria</taxon>
        <taxon>Rhodobacterales</taxon>
        <taxon>Paracoccaceae</taxon>
        <taxon>Gemmobacter</taxon>
    </lineage>
</organism>
<accession>A0A2T6A5I5</accession>
<name>A0A2T6A5I5_9RHOB</name>
<protein>
    <recommendedName>
        <fullName evidence="3">Tail protein</fullName>
    </recommendedName>
</protein>
<comment type="caution">
    <text evidence="1">The sequence shown here is derived from an EMBL/GenBank/DDBJ whole genome shotgun (WGS) entry which is preliminary data.</text>
</comment>
<evidence type="ECO:0008006" key="3">
    <source>
        <dbReference type="Google" id="ProtNLM"/>
    </source>
</evidence>
<dbReference type="OrthoDB" id="7779284at2"/>
<dbReference type="RefSeq" id="WP_145693517.1">
    <property type="nucleotide sequence ID" value="NZ_QBKP01000039.1"/>
</dbReference>
<dbReference type="AlphaFoldDB" id="A0A2T6A5I5"/>
<reference evidence="1 2" key="1">
    <citation type="submission" date="2018-04" db="EMBL/GenBank/DDBJ databases">
        <title>Genomic Encyclopedia of Archaeal and Bacterial Type Strains, Phase II (KMG-II): from individual species to whole genera.</title>
        <authorList>
            <person name="Goeker M."/>
        </authorList>
    </citation>
    <scope>NUCLEOTIDE SEQUENCE [LARGE SCALE GENOMIC DNA]</scope>
    <source>
        <strain evidence="1 2">DSM 21823</strain>
    </source>
</reference>
<sequence>MTDRVVVFRGGALPTAGVSPGDFAAEVAARVDEDASLLNLASAGDQVRLSYVSGDGQDAVYEVVAAQAALTLGVGQLLQFAWQGVNADVDPTKTIGATVYTLRASDGSALAAGDLRAASYVARIHSGSVIRVLSLIRIADVPGLSAALADTATAAQGALAVTAVQPGDDVSVLDETATAKIMTGAERTKLAGIATGATANAPDAALLARANHAGTQAISTITGLQTALDGKAVQADGRLARNRGAHYPLKSATRDGITSAEYTIWSNLLLDAQVFGARRGCYYQVAYYQNGATIGTPGYGWVIREFDAATYASDSSTARVLRQYWDTNPPTINPAGGIQSVEIICNHPDGRPSPTVLLTVDGAALPASGTPVNSNASSGLPGWSWIIDPACYRYQPRATLPARRGQIQSASNSFLEKALLDAWVYGARPGKVYGIRYFKNGTGALAGPNDGWTIEEYDAETYGSAGTGLSVLNYLQPAPDITRSGVQMVTLRSPIIDGLSFVLKIDTDELPAYGTFVKMNAVGDPGYSWIIDPARVAIAPAPTPRRLSWSADADGNLQATWQSGIWWYRLAFGPNGKNLLPNVQAHYFSPRTGSTAGQWFEQWSGPTDWLPPLIVGADVEGAATRIFTGGNHGSDGGAGGDNTARNVYYDMLIDGAAQPWEVAEGAASRITLRVVNEVMAYNTVGVGRYVLREHFVVTITAAGIEVECERTALEDISVYVDYGPQIATGGYQSTMMLLGGGAGDFVAYAAGLTSGTKATTPDAWAVILRAAHGQLASWIDRNYEAGDLRYVGGSFSLIRGSGGKYYHAVCGVDTGSTVAATIAAGESYRWRGGYTWQAPGLSETDLMATLQILRDGRPAQALIASGSNWSLLP</sequence>
<gene>
    <name evidence="1" type="ORF">C8N34_13911</name>
</gene>
<evidence type="ECO:0000313" key="2">
    <source>
        <dbReference type="Proteomes" id="UP000244224"/>
    </source>
</evidence>
<keyword evidence="2" id="KW-1185">Reference proteome</keyword>
<dbReference type="EMBL" id="QBKP01000039">
    <property type="protein sequence ID" value="PTX39079.1"/>
    <property type="molecule type" value="Genomic_DNA"/>
</dbReference>